<proteinExistence type="predicted"/>
<evidence type="ECO:0000313" key="2">
    <source>
        <dbReference type="EMBL" id="KAH0740556.1"/>
    </source>
</evidence>
<evidence type="ECO:0000256" key="1">
    <source>
        <dbReference type="SAM" id="MobiDB-lite"/>
    </source>
</evidence>
<sequence>MVVGPICQRLLAALAEAKERRRVSLVARGCSRRSKGDEELTWSSLASIFAGEERMEGKKRGSGFQEEAASRRHGVSQEPAGRRWRRWRFSPENENDPRGLRRCSRDKEENELELGLLGLKYEGMD</sequence>
<organism evidence="2 3">
    <name type="scientific">Solanum tuberosum</name>
    <name type="common">Potato</name>
    <dbReference type="NCBI Taxonomy" id="4113"/>
    <lineage>
        <taxon>Eukaryota</taxon>
        <taxon>Viridiplantae</taxon>
        <taxon>Streptophyta</taxon>
        <taxon>Embryophyta</taxon>
        <taxon>Tracheophyta</taxon>
        <taxon>Spermatophyta</taxon>
        <taxon>Magnoliopsida</taxon>
        <taxon>eudicotyledons</taxon>
        <taxon>Gunneridae</taxon>
        <taxon>Pentapetalae</taxon>
        <taxon>asterids</taxon>
        <taxon>lamiids</taxon>
        <taxon>Solanales</taxon>
        <taxon>Solanaceae</taxon>
        <taxon>Solanoideae</taxon>
        <taxon>Solaneae</taxon>
        <taxon>Solanum</taxon>
    </lineage>
</organism>
<evidence type="ECO:0000313" key="3">
    <source>
        <dbReference type="Proteomes" id="UP000826656"/>
    </source>
</evidence>
<feature type="region of interest" description="Disordered" evidence="1">
    <location>
        <begin position="56"/>
        <end position="107"/>
    </location>
</feature>
<accession>A0ABQ7U167</accession>
<reference evidence="2 3" key="1">
    <citation type="journal article" date="2021" name="bioRxiv">
        <title>Chromosome-scale and haplotype-resolved genome assembly of a tetraploid potato cultivar.</title>
        <authorList>
            <person name="Sun H."/>
            <person name="Jiao W.-B."/>
            <person name="Krause K."/>
            <person name="Campoy J.A."/>
            <person name="Goel M."/>
            <person name="Folz-Donahue K."/>
            <person name="Kukat C."/>
            <person name="Huettel B."/>
            <person name="Schneeberger K."/>
        </authorList>
    </citation>
    <scope>NUCLEOTIDE SEQUENCE [LARGE SCALE GENOMIC DNA]</scope>
    <source>
        <strain evidence="2">SolTubOtavaFocal</strain>
        <tissue evidence="2">Leaves</tissue>
    </source>
</reference>
<dbReference type="Proteomes" id="UP000826656">
    <property type="component" value="Unassembled WGS sequence"/>
</dbReference>
<protein>
    <submittedName>
        <fullName evidence="2">Uncharacterized protein</fullName>
    </submittedName>
</protein>
<comment type="caution">
    <text evidence="2">The sequence shown here is derived from an EMBL/GenBank/DDBJ whole genome shotgun (WGS) entry which is preliminary data.</text>
</comment>
<feature type="compositionally biased region" description="Basic and acidic residues" evidence="1">
    <location>
        <begin position="89"/>
        <end position="107"/>
    </location>
</feature>
<dbReference type="EMBL" id="JAIVGD010000026">
    <property type="protein sequence ID" value="KAH0740556.1"/>
    <property type="molecule type" value="Genomic_DNA"/>
</dbReference>
<keyword evidence="3" id="KW-1185">Reference proteome</keyword>
<name>A0ABQ7U167_SOLTU</name>
<gene>
    <name evidence="2" type="ORF">KY290_033599</name>
</gene>